<feature type="domain" description="Thioredoxin" evidence="2">
    <location>
        <begin position="27"/>
        <end position="149"/>
    </location>
</feature>
<dbReference type="InterPro" id="IPR017937">
    <property type="entry name" value="Thioredoxin_CS"/>
</dbReference>
<keyword evidence="1" id="KW-1015">Disulfide bond</keyword>
<evidence type="ECO:0000259" key="2">
    <source>
        <dbReference type="PROSITE" id="PS51352"/>
    </source>
</evidence>
<dbReference type="PROSITE" id="PS51352">
    <property type="entry name" value="THIOREDOXIN_2"/>
    <property type="match status" value="1"/>
</dbReference>
<reference evidence="3 4" key="1">
    <citation type="submission" date="2021-06" db="EMBL/GenBank/DDBJ databases">
        <title>Candida outbreak in Lebanon.</title>
        <authorList>
            <person name="Finianos M."/>
        </authorList>
    </citation>
    <scope>NUCLEOTIDE SEQUENCE [LARGE SCALE GENOMIC DNA]</scope>
    <source>
        <strain evidence="3">CA3LBN</strain>
    </source>
</reference>
<sequence length="157" mass="17335">MAMHCNKLCNMLRFASVRLLAQSASRTGFMRSAMRTSIAHYSNGTPVTEITDLDQFAKFTDSETPSVIDFYATWCGPCKAISPIFDKLAHAIPEAQFARVDVDIAHEVALANEITAMPTLKLFKQGEETGKIVGADLQKLIQLIQESTGVDVKQRKL</sequence>
<dbReference type="CDD" id="cd02947">
    <property type="entry name" value="TRX_family"/>
    <property type="match status" value="1"/>
</dbReference>
<dbReference type="InterPro" id="IPR036249">
    <property type="entry name" value="Thioredoxin-like_sf"/>
</dbReference>
<evidence type="ECO:0000313" key="3">
    <source>
        <dbReference type="EMBL" id="QWU88571.1"/>
    </source>
</evidence>
<dbReference type="Gene3D" id="3.40.30.10">
    <property type="entry name" value="Glutaredoxin"/>
    <property type="match status" value="1"/>
</dbReference>
<dbReference type="InterPro" id="IPR013766">
    <property type="entry name" value="Thioredoxin_domain"/>
</dbReference>
<gene>
    <name evidence="3" type="ORF">CA3LBN_002879</name>
</gene>
<protein>
    <recommendedName>
        <fullName evidence="2">Thioredoxin domain-containing protein</fullName>
    </recommendedName>
</protein>
<dbReference type="EMBL" id="CP076663">
    <property type="protein sequence ID" value="QWU88571.1"/>
    <property type="molecule type" value="Genomic_DNA"/>
</dbReference>
<dbReference type="PROSITE" id="PS00194">
    <property type="entry name" value="THIOREDOXIN_1"/>
    <property type="match status" value="1"/>
</dbReference>
<dbReference type="Proteomes" id="UP000825434">
    <property type="component" value="Chromosome 3"/>
</dbReference>
<organism evidence="3 4">
    <name type="scientific">Candidozyma haemuli</name>
    <dbReference type="NCBI Taxonomy" id="45357"/>
    <lineage>
        <taxon>Eukaryota</taxon>
        <taxon>Fungi</taxon>
        <taxon>Dikarya</taxon>
        <taxon>Ascomycota</taxon>
        <taxon>Saccharomycotina</taxon>
        <taxon>Pichiomycetes</taxon>
        <taxon>Metschnikowiaceae</taxon>
        <taxon>Candidozyma</taxon>
    </lineage>
</organism>
<keyword evidence="4" id="KW-1185">Reference proteome</keyword>
<name>A0ABX8ICY3_9ASCO</name>
<evidence type="ECO:0000313" key="4">
    <source>
        <dbReference type="Proteomes" id="UP000825434"/>
    </source>
</evidence>
<accession>A0ABX8ICY3</accession>
<dbReference type="Pfam" id="PF00085">
    <property type="entry name" value="Thioredoxin"/>
    <property type="match status" value="1"/>
</dbReference>
<evidence type="ECO:0000256" key="1">
    <source>
        <dbReference type="ARBA" id="ARBA00023157"/>
    </source>
</evidence>
<dbReference type="PANTHER" id="PTHR46115">
    <property type="entry name" value="THIOREDOXIN-LIKE PROTEIN 1"/>
    <property type="match status" value="1"/>
</dbReference>
<proteinExistence type="predicted"/>
<dbReference type="SUPFAM" id="SSF52833">
    <property type="entry name" value="Thioredoxin-like"/>
    <property type="match status" value="1"/>
</dbReference>
<dbReference type="PRINTS" id="PR00421">
    <property type="entry name" value="THIOREDOXIN"/>
</dbReference>